<name>A0ABM7U2I2_9BURK</name>
<reference evidence="1 2" key="1">
    <citation type="journal article" date="2022" name="Front. Microbiol.">
        <title>Identification and characterization of a novel class of self-sufficient cytochrome P450 hydroxylase involved in cyclohexanecarboxylate degradation in Paraburkholderia terrae strain KU-64.</title>
        <authorList>
            <person name="Yamamoto T."/>
            <person name="Hasegawa Y."/>
            <person name="Iwaki H."/>
        </authorList>
    </citation>
    <scope>NUCLEOTIDE SEQUENCE [LARGE SCALE GENOMIC DNA]</scope>
    <source>
        <strain evidence="1 2">KU-64</strain>
    </source>
</reference>
<dbReference type="Proteomes" id="UP001319874">
    <property type="component" value="Plasmid pPT365"/>
</dbReference>
<dbReference type="PANTHER" id="PTHR35462:SF2">
    <property type="entry name" value="TRANSMEMBRANE PROTEIN"/>
    <property type="match status" value="1"/>
</dbReference>
<evidence type="ECO:0000313" key="1">
    <source>
        <dbReference type="EMBL" id="BCZ85354.1"/>
    </source>
</evidence>
<accession>A0ABM7U2I2</accession>
<evidence type="ECO:0000313" key="2">
    <source>
        <dbReference type="Proteomes" id="UP001319874"/>
    </source>
</evidence>
<keyword evidence="2" id="KW-1185">Reference proteome</keyword>
<dbReference type="EMBL" id="AP024959">
    <property type="protein sequence ID" value="BCZ85354.1"/>
    <property type="molecule type" value="Genomic_DNA"/>
</dbReference>
<gene>
    <name evidence="1" type="ORF">PTKU64_90290</name>
</gene>
<protein>
    <recommendedName>
        <fullName evidence="3">Lipoprotein</fullName>
    </recommendedName>
</protein>
<keyword evidence="1" id="KW-0614">Plasmid</keyword>
<geneLocation type="plasmid" evidence="1 2">
    <name>pPT365</name>
</geneLocation>
<dbReference type="PANTHER" id="PTHR35462">
    <property type="match status" value="1"/>
</dbReference>
<organism evidence="1 2">
    <name type="scientific">Paraburkholderia terrae</name>
    <dbReference type="NCBI Taxonomy" id="311230"/>
    <lineage>
        <taxon>Bacteria</taxon>
        <taxon>Pseudomonadati</taxon>
        <taxon>Pseudomonadota</taxon>
        <taxon>Betaproteobacteria</taxon>
        <taxon>Burkholderiales</taxon>
        <taxon>Burkholderiaceae</taxon>
        <taxon>Paraburkholderia</taxon>
    </lineage>
</organism>
<sequence>MQAGVDCSSSRGGFRFQTSDSWFGTDKLEHFAVSAPFGALGVYLARDSEHPVFYGTLIGTAPGFLKEIFDGTCRGSGFSYKDLTADLAGALTGAILGNWAISYSRDARGQTIGIAYHTWF</sequence>
<evidence type="ECO:0008006" key="3">
    <source>
        <dbReference type="Google" id="ProtNLM"/>
    </source>
</evidence>
<proteinExistence type="predicted"/>